<dbReference type="EMBL" id="JACCCW010000001">
    <property type="protein sequence ID" value="NYF78749.1"/>
    <property type="molecule type" value="Genomic_DNA"/>
</dbReference>
<dbReference type="AlphaFoldDB" id="A0A7Y9PFI7"/>
<accession>A0A7Y9PFI7</accession>
<dbReference type="SUPFAM" id="SSF50969">
    <property type="entry name" value="YVTN repeat-like/Quinoprotein amine dehydrogenase"/>
    <property type="match status" value="1"/>
</dbReference>
<evidence type="ECO:0000313" key="2">
    <source>
        <dbReference type="Proteomes" id="UP000589520"/>
    </source>
</evidence>
<reference evidence="1 2" key="1">
    <citation type="submission" date="2020-07" db="EMBL/GenBank/DDBJ databases">
        <title>Genomic Encyclopedia of Type Strains, Phase IV (KMG-V): Genome sequencing to study the core and pangenomes of soil and plant-associated prokaryotes.</title>
        <authorList>
            <person name="Whitman W."/>
        </authorList>
    </citation>
    <scope>NUCLEOTIDE SEQUENCE [LARGE SCALE GENOMIC DNA]</scope>
    <source>
        <strain evidence="1 2">X4EP2</strain>
    </source>
</reference>
<proteinExistence type="predicted"/>
<gene>
    <name evidence="1" type="ORF">HDF17_001036</name>
</gene>
<dbReference type="PANTHER" id="PTHR31270">
    <property type="entry name" value="GLUTAMINYL-PEPTIDE CYCLOTRANSFERASE"/>
    <property type="match status" value="1"/>
</dbReference>
<comment type="caution">
    <text evidence="1">The sequence shown here is derived from an EMBL/GenBank/DDBJ whole genome shotgun (WGS) entry which is preliminary data.</text>
</comment>
<organism evidence="1 2">
    <name type="scientific">Granulicella arctica</name>
    <dbReference type="NCBI Taxonomy" id="940613"/>
    <lineage>
        <taxon>Bacteria</taxon>
        <taxon>Pseudomonadati</taxon>
        <taxon>Acidobacteriota</taxon>
        <taxon>Terriglobia</taxon>
        <taxon>Terriglobales</taxon>
        <taxon>Acidobacteriaceae</taxon>
        <taxon>Granulicella</taxon>
    </lineage>
</organism>
<dbReference type="InterPro" id="IPR011044">
    <property type="entry name" value="Quino_amine_DH_bsu"/>
</dbReference>
<dbReference type="GO" id="GO:0016603">
    <property type="term" value="F:glutaminyl-peptide cyclotransferase activity"/>
    <property type="evidence" value="ECO:0007669"/>
    <property type="project" value="InterPro"/>
</dbReference>
<evidence type="ECO:0000313" key="1">
    <source>
        <dbReference type="EMBL" id="NYF78749.1"/>
    </source>
</evidence>
<keyword evidence="2" id="KW-1185">Reference proteome</keyword>
<dbReference type="InterPro" id="IPR007788">
    <property type="entry name" value="QCT"/>
</dbReference>
<name>A0A7Y9PFI7_9BACT</name>
<dbReference type="Proteomes" id="UP000589520">
    <property type="component" value="Unassembled WGS sequence"/>
</dbReference>
<dbReference type="RefSeq" id="WP_246301596.1">
    <property type="nucleotide sequence ID" value="NZ_JACCCW010000001.1"/>
</dbReference>
<sequence length="240" mass="27306">MPTGCVAAPVAGYRVVATYPHSADSYTEGLFYLDGLFYEGTGLNGRSAVMAIQPETGKVLQQVDLPKQYFGEGVVDWGPNLYEWTWQSHVCFVYDRFSLRPVKQFTYSGEGWGMTRTDKELITSDGSDTLRFRDPASFREVRHIVVKDGRVAIDELNELEYVKGEIYANVWHTDRIARISPRDGHVIGWVDLSGLLPDDQRMDGESVLNGIAYDAERDRLFVTGKRWPKVFEIKVVERVR</sequence>
<keyword evidence="1" id="KW-0808">Transferase</keyword>
<dbReference type="PANTHER" id="PTHR31270:SF1">
    <property type="entry name" value="GLUTAMINYL-PEPTIDE CYCLOTRANSFERASE"/>
    <property type="match status" value="1"/>
</dbReference>
<protein>
    <submittedName>
        <fullName evidence="1">Glutamine cyclotransferase</fullName>
    </submittedName>
</protein>
<dbReference type="Pfam" id="PF05096">
    <property type="entry name" value="Glu_cyclase_2"/>
    <property type="match status" value="1"/>
</dbReference>